<evidence type="ECO:0000313" key="3">
    <source>
        <dbReference type="Proteomes" id="UP001240483"/>
    </source>
</evidence>
<feature type="transmembrane region" description="Helical" evidence="1">
    <location>
        <begin position="51"/>
        <end position="70"/>
    </location>
</feature>
<reference evidence="2" key="1">
    <citation type="submission" date="2023-05" db="EMBL/GenBank/DDBJ databases">
        <title>Cataloging the Phylogenetic Diversity of Human Bladder Bacteria.</title>
        <authorList>
            <person name="Du J."/>
        </authorList>
    </citation>
    <scope>NUCLEOTIDE SEQUENCE</scope>
    <source>
        <strain evidence="2">UMB9978</strain>
    </source>
</reference>
<gene>
    <name evidence="2" type="ORF">QP116_08610</name>
</gene>
<accession>A0AAP4FF80</accession>
<evidence type="ECO:0000313" key="2">
    <source>
        <dbReference type="EMBL" id="MDK6275788.1"/>
    </source>
</evidence>
<sequence length="87" mass="9611">MTKKRRFDLPKPLALVFTIAIFLVIPIPPAVYFGGVDWLTQGPQAGLKEFLVTYVLGLVVLFVSLGFTVFRDRKKKSGQATQVVAGE</sequence>
<dbReference type="RefSeq" id="WP_204881042.1">
    <property type="nucleotide sequence ID" value="NZ_JAFBCO010000001.1"/>
</dbReference>
<comment type="caution">
    <text evidence="2">The sequence shown here is derived from an EMBL/GenBank/DDBJ whole genome shotgun (WGS) entry which is preliminary data.</text>
</comment>
<keyword evidence="1" id="KW-1133">Transmembrane helix</keyword>
<proteinExistence type="predicted"/>
<evidence type="ECO:0000256" key="1">
    <source>
        <dbReference type="SAM" id="Phobius"/>
    </source>
</evidence>
<keyword evidence="1" id="KW-0812">Transmembrane</keyword>
<protein>
    <submittedName>
        <fullName evidence="2">Uncharacterized protein</fullName>
    </submittedName>
</protein>
<dbReference type="AlphaFoldDB" id="A0AAP4FF80"/>
<keyword evidence="1" id="KW-0472">Membrane</keyword>
<name>A0AAP4FF80_9MICC</name>
<organism evidence="2 3">
    <name type="scientific">Pseudoglutamicibacter cumminsii</name>
    <dbReference type="NCBI Taxonomy" id="156979"/>
    <lineage>
        <taxon>Bacteria</taxon>
        <taxon>Bacillati</taxon>
        <taxon>Actinomycetota</taxon>
        <taxon>Actinomycetes</taxon>
        <taxon>Micrococcales</taxon>
        <taxon>Micrococcaceae</taxon>
        <taxon>Pseudoglutamicibacter</taxon>
    </lineage>
</organism>
<dbReference type="Proteomes" id="UP001240483">
    <property type="component" value="Unassembled WGS sequence"/>
</dbReference>
<feature type="transmembrane region" description="Helical" evidence="1">
    <location>
        <begin position="12"/>
        <end position="31"/>
    </location>
</feature>
<dbReference type="EMBL" id="JASODW010000012">
    <property type="protein sequence ID" value="MDK6275788.1"/>
    <property type="molecule type" value="Genomic_DNA"/>
</dbReference>